<dbReference type="AlphaFoldDB" id="A0A915B740"/>
<dbReference type="Pfam" id="PF00106">
    <property type="entry name" value="adh_short"/>
    <property type="match status" value="1"/>
</dbReference>
<dbReference type="PANTHER" id="PTHR44147:SF2">
    <property type="entry name" value="DEHYDROGENASE_REDUCTASE SDR FAMILY MEMBER 1"/>
    <property type="match status" value="1"/>
</dbReference>
<protein>
    <submittedName>
        <fullName evidence="3">Dehydrogenase/reductase SDR family member 1</fullName>
    </submittedName>
</protein>
<dbReference type="Proteomes" id="UP000887569">
    <property type="component" value="Unplaced"/>
</dbReference>
<organism evidence="2 3">
    <name type="scientific">Parascaris univalens</name>
    <name type="common">Nematode worm</name>
    <dbReference type="NCBI Taxonomy" id="6257"/>
    <lineage>
        <taxon>Eukaryota</taxon>
        <taxon>Metazoa</taxon>
        <taxon>Ecdysozoa</taxon>
        <taxon>Nematoda</taxon>
        <taxon>Chromadorea</taxon>
        <taxon>Rhabditida</taxon>
        <taxon>Spirurina</taxon>
        <taxon>Ascaridomorpha</taxon>
        <taxon>Ascaridoidea</taxon>
        <taxon>Ascarididae</taxon>
        <taxon>Parascaris</taxon>
    </lineage>
</organism>
<dbReference type="WBParaSite" id="PgR029_g045_t03">
    <property type="protein sequence ID" value="PgR029_g045_t03"/>
    <property type="gene ID" value="PgR029_g045"/>
</dbReference>
<name>A0A915B740_PARUN</name>
<evidence type="ECO:0000313" key="2">
    <source>
        <dbReference type="Proteomes" id="UP000887569"/>
    </source>
</evidence>
<evidence type="ECO:0000313" key="3">
    <source>
        <dbReference type="WBParaSite" id="PgR029_g045_t03"/>
    </source>
</evidence>
<dbReference type="InterPro" id="IPR002347">
    <property type="entry name" value="SDR_fam"/>
</dbReference>
<dbReference type="SUPFAM" id="SSF51735">
    <property type="entry name" value="NAD(P)-binding Rossmann-fold domains"/>
    <property type="match status" value="1"/>
</dbReference>
<accession>A0A915B740</accession>
<dbReference type="PANTHER" id="PTHR44147">
    <property type="entry name" value="DEHYDROGENASE/REDUCTASE SDR FAMILY MEMBER 1"/>
    <property type="match status" value="1"/>
</dbReference>
<comment type="similarity">
    <text evidence="1">Belongs to the short-chain dehydrogenases/reductases (SDR) family.</text>
</comment>
<dbReference type="InterPro" id="IPR036291">
    <property type="entry name" value="NAD(P)-bd_dom_sf"/>
</dbReference>
<dbReference type="PRINTS" id="PR00080">
    <property type="entry name" value="SDRFAMILY"/>
</dbReference>
<reference evidence="3" key="1">
    <citation type="submission" date="2022-11" db="UniProtKB">
        <authorList>
            <consortium name="WormBaseParasite"/>
        </authorList>
    </citation>
    <scope>IDENTIFICATION</scope>
</reference>
<keyword evidence="2" id="KW-1185">Reference proteome</keyword>
<sequence>LNGSLTCSGGTMLAGQVALVTGASRGIGRGIALQLGKAGATVYITGRAPEQQDKAVTRLLKSPSLDETASEITSYGGEGIAVYCDHSDENDIKLLFQRIANEQNKRLDILINNAYAAVTAITRSAGIKFYDTDPSIWDTVNNVGLRNHYICSVFAAKLMVPRKKGLIVTVSSSGGLRYLFGTAYGAGKAACDRLAADMAHELVEDNVISVSLWPGPVATELIKKTLLTGSGERKNKLRDIFNAAETTEFSGKCVVALASDPNCIAKTGHILTTTALAREYGIYEDDGKTQPNDPFCAGYEDFLKQINIIRAPKLKK</sequence>
<evidence type="ECO:0000256" key="1">
    <source>
        <dbReference type="RuleBase" id="RU000363"/>
    </source>
</evidence>
<proteinExistence type="inferred from homology"/>
<dbReference type="Gene3D" id="3.40.50.720">
    <property type="entry name" value="NAD(P)-binding Rossmann-like Domain"/>
    <property type="match status" value="1"/>
</dbReference>
<dbReference type="PRINTS" id="PR00081">
    <property type="entry name" value="GDHRDH"/>
</dbReference>